<dbReference type="GO" id="GO:0048471">
    <property type="term" value="C:perinuclear region of cytoplasm"/>
    <property type="evidence" value="ECO:0007669"/>
    <property type="project" value="UniProtKB-SubCell"/>
</dbReference>
<dbReference type="GO" id="GO:0010008">
    <property type="term" value="C:endosome membrane"/>
    <property type="evidence" value="ECO:0007669"/>
    <property type="project" value="UniProtKB-SubCell"/>
</dbReference>
<dbReference type="Gene3D" id="1.10.555.10">
    <property type="entry name" value="Rho GTPase activation protein"/>
    <property type="match status" value="1"/>
</dbReference>
<dbReference type="Proteomes" id="UP001187315">
    <property type="component" value="Unassembled WGS sequence"/>
</dbReference>
<evidence type="ECO:0000256" key="5">
    <source>
        <dbReference type="ARBA" id="ARBA00022468"/>
    </source>
</evidence>
<comment type="caution">
    <text evidence="18">The sequence shown here is derived from an EMBL/GenBank/DDBJ whole genome shotgun (WGS) entry which is preliminary data.</text>
</comment>
<evidence type="ECO:0000256" key="6">
    <source>
        <dbReference type="ARBA" id="ARBA00022475"/>
    </source>
</evidence>
<dbReference type="InterPro" id="IPR047234">
    <property type="entry name" value="GRAF_fam"/>
</dbReference>
<proteinExistence type="predicted"/>
<dbReference type="SUPFAM" id="SSF48350">
    <property type="entry name" value="GTPase activation domain, GAP"/>
    <property type="match status" value="1"/>
</dbReference>
<dbReference type="EMBL" id="JAVHJS010000007">
    <property type="protein sequence ID" value="KAK2852290.1"/>
    <property type="molecule type" value="Genomic_DNA"/>
</dbReference>
<dbReference type="Pfam" id="PF14604">
    <property type="entry name" value="SH3_9"/>
    <property type="match status" value="1"/>
</dbReference>
<dbReference type="Pfam" id="PF16746">
    <property type="entry name" value="BAR_3"/>
    <property type="match status" value="1"/>
</dbReference>
<feature type="region of interest" description="Disordered" evidence="14">
    <location>
        <begin position="582"/>
        <end position="679"/>
    </location>
</feature>
<comment type="subcellular location">
    <subcellularLocation>
        <location evidence="1">Cell membrane</location>
    </subcellularLocation>
    <subcellularLocation>
        <location evidence="2">Cytoplasm</location>
        <location evidence="2">Perinuclear region</location>
    </subcellularLocation>
    <subcellularLocation>
        <location evidence="3">Endosome membrane</location>
    </subcellularLocation>
</comment>
<evidence type="ECO:0000256" key="9">
    <source>
        <dbReference type="ARBA" id="ARBA00023136"/>
    </source>
</evidence>
<dbReference type="Gene3D" id="1.20.1270.60">
    <property type="entry name" value="Arfaptin homology (AH) domain/BAR domain"/>
    <property type="match status" value="1"/>
</dbReference>
<dbReference type="FunFam" id="2.30.30.40:FF:000055">
    <property type="entry name" value="rho GTPase-activating protein 26 isoform X1"/>
    <property type="match status" value="1"/>
</dbReference>
<sequence>MGLHPLEFSECYLDSPTFREKIKAHEAELDKTNRFIKELYKDGKNLINATKQLSQAQRKFAQCLKDFQFEYIGDAKTDDEKCIDESLQEFSAFLRNLEDQRELMMTNITETLMKPLEKFRKEQLGSAKTERKKYEKETEKYYTSLEKLLNMSAKKKEPQLQEADGAVETMRLHFQEESLEYVCKLQEIQERKKFECVEPMLAFFQTMFTFYHQGYELAKDFDHYKRALQINIQNTRSRFEGTRSEVFELMKKIKEAPQDYRQTSRISSEGYLYVQEKRPPPFGSSWVKRYCTFVKEQKILHMITYDPKSGGKCGENESVTLKSCVRKTTDTLDRRFCLDIEITDRPAIVLTVQALSEDDHRFWMQAMGGKEPDHHLGKIYSKESGIDAQLDDVGVSFVRNSINAIEARGINDQGLYRVVGVSSKVQKLLSLMIEEKNTEIDLTTCEDWDVKTITSALKQFLRRLPEPLMTYALYKEFIVLAKCASPESRVQAIHCLVHRLPERNREVLSLVTKHLANVADHSKQNLMTVANLGVVFGPTLMRPQEETVAAIMDLKFQNIVVEIFIEQHDKIFGDAPSDCPSSSLSLLTAPTRQSKKQARQGRPLAVYNPLDIHTVSPSSENVSPTPDEASLSSNESVSSHSSTGSTSETPPEKTKNPHGNTAANPQNSGGGSGMASWMISTPTCLTPQTEAADTEAAAAGAQTDKCAESVTLMKAKAVYPCEAEHDSELSFQVGAIFHAVTPSREPGWLEGELEGKRGLIPQNYVEILQQTD</sequence>
<dbReference type="SUPFAM" id="SSF50729">
    <property type="entry name" value="PH domain-like"/>
    <property type="match status" value="1"/>
</dbReference>
<comment type="function">
    <text evidence="10">GTPase-activating protein that catalyzes the conversion of active GTP-bound Rho GTPases to their inactive GDP-bound form, thus suppressing various Rho GTPase-mediated cellular processes. Also converts Cdc42 to an inactive GDP-bound state. Essential for PTKB2 regulation of cytoskeletal organization via Rho family GTPases. Inhibits PAK2 proteolytic fragment PAK-2p34 kinase activity and changes its localization from the nucleus to the perinuclear region. Stabilizes PAK-2p34 thereby increasing stimulation of cell death. Associates with MICAL1 on the endosomal membrane to promote Rab8-Rab10-dependent tubule extension. After dissociation with MICAL1, recruits WDR44 which connects the endoplasmic reticulum (ER) with the endosomal tubule, thereby participating in the export of a subset of neosynthesized proteins.</text>
</comment>
<dbReference type="InterPro" id="IPR027267">
    <property type="entry name" value="AH/BAR_dom_sf"/>
</dbReference>
<dbReference type="FunFam" id="2.30.29.30:FF:000157">
    <property type="entry name" value="Putative rho GTPase-activating protein 10"/>
    <property type="match status" value="1"/>
</dbReference>
<dbReference type="InterPro" id="IPR011993">
    <property type="entry name" value="PH-like_dom_sf"/>
</dbReference>
<feature type="compositionally biased region" description="Polar residues" evidence="14">
    <location>
        <begin position="615"/>
        <end position="624"/>
    </location>
</feature>
<dbReference type="Pfam" id="PF00169">
    <property type="entry name" value="PH"/>
    <property type="match status" value="1"/>
</dbReference>
<feature type="compositionally biased region" description="Polar residues" evidence="14">
    <location>
        <begin position="657"/>
        <end position="667"/>
    </location>
</feature>
<feature type="domain" description="PH" evidence="16">
    <location>
        <begin position="265"/>
        <end position="372"/>
    </location>
</feature>
<dbReference type="Gene3D" id="2.30.29.30">
    <property type="entry name" value="Pleckstrin-homology domain (PH domain)/Phosphotyrosine-binding domain (PTB)"/>
    <property type="match status" value="1"/>
</dbReference>
<gene>
    <name evidence="18" type="ORF">Q7C36_007491</name>
</gene>
<evidence type="ECO:0000313" key="18">
    <source>
        <dbReference type="EMBL" id="KAK2852290.1"/>
    </source>
</evidence>
<dbReference type="SMART" id="SM00233">
    <property type="entry name" value="PH"/>
    <property type="match status" value="1"/>
</dbReference>
<dbReference type="InterPro" id="IPR008936">
    <property type="entry name" value="Rho_GTPase_activation_prot"/>
</dbReference>
<dbReference type="InterPro" id="IPR000198">
    <property type="entry name" value="RhoGAP_dom"/>
</dbReference>
<evidence type="ECO:0000256" key="11">
    <source>
        <dbReference type="ARBA" id="ARBA00070231"/>
    </source>
</evidence>
<evidence type="ECO:0000256" key="4">
    <source>
        <dbReference type="ARBA" id="ARBA00022443"/>
    </source>
</evidence>
<dbReference type="SMART" id="SM00324">
    <property type="entry name" value="RhoGAP"/>
    <property type="match status" value="1"/>
</dbReference>
<dbReference type="PROSITE" id="PS50003">
    <property type="entry name" value="PH_DOMAIN"/>
    <property type="match status" value="1"/>
</dbReference>
<keyword evidence="9" id="KW-0472">Membrane</keyword>
<dbReference type="PROSITE" id="PS50002">
    <property type="entry name" value="SH3"/>
    <property type="match status" value="1"/>
</dbReference>
<keyword evidence="19" id="KW-1185">Reference proteome</keyword>
<evidence type="ECO:0000256" key="12">
    <source>
        <dbReference type="ARBA" id="ARBA00083384"/>
    </source>
</evidence>
<evidence type="ECO:0000256" key="14">
    <source>
        <dbReference type="SAM" id="MobiDB-lite"/>
    </source>
</evidence>
<dbReference type="CDD" id="cd01249">
    <property type="entry name" value="BAR-PH_GRAF_family"/>
    <property type="match status" value="1"/>
</dbReference>
<name>A0AA88NE88_TACVA</name>
<keyword evidence="8" id="KW-0967">Endosome</keyword>
<dbReference type="SUPFAM" id="SSF50044">
    <property type="entry name" value="SH3-domain"/>
    <property type="match status" value="1"/>
</dbReference>
<protein>
    <recommendedName>
        <fullName evidence="11">Rho GTPase-activating protein 10</fullName>
    </recommendedName>
    <alternativeName>
        <fullName evidence="12">Rho-type GTPase-activating protein 10</fullName>
    </alternativeName>
</protein>
<feature type="domain" description="SH3" evidence="15">
    <location>
        <begin position="710"/>
        <end position="770"/>
    </location>
</feature>
<dbReference type="Pfam" id="PF00620">
    <property type="entry name" value="RhoGAP"/>
    <property type="match status" value="1"/>
</dbReference>
<keyword evidence="4 13" id="KW-0728">SH3 domain</keyword>
<dbReference type="AlphaFoldDB" id="A0AA88NE88"/>
<accession>A0AA88NE88</accession>
<evidence type="ECO:0000259" key="16">
    <source>
        <dbReference type="PROSITE" id="PS50003"/>
    </source>
</evidence>
<evidence type="ECO:0000256" key="13">
    <source>
        <dbReference type="PROSITE-ProRule" id="PRU00192"/>
    </source>
</evidence>
<feature type="compositionally biased region" description="Low complexity" evidence="14">
    <location>
        <begin position="628"/>
        <end position="649"/>
    </location>
</feature>
<dbReference type="GO" id="GO:0007165">
    <property type="term" value="P:signal transduction"/>
    <property type="evidence" value="ECO:0007669"/>
    <property type="project" value="InterPro"/>
</dbReference>
<keyword evidence="5" id="KW-0343">GTPase activation</keyword>
<dbReference type="InterPro" id="IPR001452">
    <property type="entry name" value="SH3_domain"/>
</dbReference>
<dbReference type="GO" id="GO:0005886">
    <property type="term" value="C:plasma membrane"/>
    <property type="evidence" value="ECO:0007669"/>
    <property type="project" value="UniProtKB-SubCell"/>
</dbReference>
<dbReference type="PANTHER" id="PTHR12552:SF5">
    <property type="entry name" value="RHO GTPASE-ACTIVATING PROTEIN 10"/>
    <property type="match status" value="1"/>
</dbReference>
<dbReference type="Gene3D" id="2.30.30.40">
    <property type="entry name" value="SH3 Domains"/>
    <property type="match status" value="1"/>
</dbReference>
<dbReference type="SUPFAM" id="SSF103657">
    <property type="entry name" value="BAR/IMD domain-like"/>
    <property type="match status" value="1"/>
</dbReference>
<evidence type="ECO:0000256" key="3">
    <source>
        <dbReference type="ARBA" id="ARBA00004608"/>
    </source>
</evidence>
<dbReference type="FunFam" id="1.20.1270.60:FF:000001">
    <property type="entry name" value="Rho GTPase-activating protein 26"/>
    <property type="match status" value="1"/>
</dbReference>
<evidence type="ECO:0000256" key="7">
    <source>
        <dbReference type="ARBA" id="ARBA00022490"/>
    </source>
</evidence>
<dbReference type="GO" id="GO:0005096">
    <property type="term" value="F:GTPase activator activity"/>
    <property type="evidence" value="ECO:0007669"/>
    <property type="project" value="UniProtKB-KW"/>
</dbReference>
<dbReference type="FunFam" id="1.10.555.10:FF:000006">
    <property type="entry name" value="Rho GTPase activating protein 26"/>
    <property type="match status" value="1"/>
</dbReference>
<evidence type="ECO:0000313" key="19">
    <source>
        <dbReference type="Proteomes" id="UP001187315"/>
    </source>
</evidence>
<dbReference type="PROSITE" id="PS50238">
    <property type="entry name" value="RHOGAP"/>
    <property type="match status" value="1"/>
</dbReference>
<evidence type="ECO:0000256" key="1">
    <source>
        <dbReference type="ARBA" id="ARBA00004236"/>
    </source>
</evidence>
<dbReference type="PANTHER" id="PTHR12552">
    <property type="entry name" value="OLIGOPHRENIN 1"/>
    <property type="match status" value="1"/>
</dbReference>
<dbReference type="InterPro" id="IPR036028">
    <property type="entry name" value="SH3-like_dom_sf"/>
</dbReference>
<dbReference type="InterPro" id="IPR004148">
    <property type="entry name" value="BAR_dom"/>
</dbReference>
<evidence type="ECO:0000259" key="15">
    <source>
        <dbReference type="PROSITE" id="PS50002"/>
    </source>
</evidence>
<evidence type="ECO:0000256" key="10">
    <source>
        <dbReference type="ARBA" id="ARBA00054039"/>
    </source>
</evidence>
<dbReference type="GO" id="GO:0005829">
    <property type="term" value="C:cytosol"/>
    <property type="evidence" value="ECO:0007669"/>
    <property type="project" value="UniProtKB-ARBA"/>
</dbReference>
<reference evidence="18" key="1">
    <citation type="submission" date="2023-08" db="EMBL/GenBank/DDBJ databases">
        <title>Pelteobagrus vachellii genome.</title>
        <authorList>
            <person name="Liu H."/>
        </authorList>
    </citation>
    <scope>NUCLEOTIDE SEQUENCE</scope>
    <source>
        <strain evidence="18">PRFRI_2022a</strain>
        <tissue evidence="18">Muscle</tissue>
    </source>
</reference>
<evidence type="ECO:0000256" key="8">
    <source>
        <dbReference type="ARBA" id="ARBA00022753"/>
    </source>
</evidence>
<dbReference type="InterPro" id="IPR001849">
    <property type="entry name" value="PH_domain"/>
</dbReference>
<dbReference type="SMART" id="SM00326">
    <property type="entry name" value="SH3"/>
    <property type="match status" value="1"/>
</dbReference>
<keyword evidence="6" id="KW-1003">Cell membrane</keyword>
<evidence type="ECO:0000256" key="2">
    <source>
        <dbReference type="ARBA" id="ARBA00004556"/>
    </source>
</evidence>
<feature type="domain" description="Rho-GAP" evidence="17">
    <location>
        <begin position="388"/>
        <end position="572"/>
    </location>
</feature>
<evidence type="ECO:0000259" key="17">
    <source>
        <dbReference type="PROSITE" id="PS50238"/>
    </source>
</evidence>
<organism evidence="18 19">
    <name type="scientific">Tachysurus vachellii</name>
    <name type="common">Darkbarbel catfish</name>
    <name type="synonym">Pelteobagrus vachellii</name>
    <dbReference type="NCBI Taxonomy" id="175792"/>
    <lineage>
        <taxon>Eukaryota</taxon>
        <taxon>Metazoa</taxon>
        <taxon>Chordata</taxon>
        <taxon>Craniata</taxon>
        <taxon>Vertebrata</taxon>
        <taxon>Euteleostomi</taxon>
        <taxon>Actinopterygii</taxon>
        <taxon>Neopterygii</taxon>
        <taxon>Teleostei</taxon>
        <taxon>Ostariophysi</taxon>
        <taxon>Siluriformes</taxon>
        <taxon>Bagridae</taxon>
        <taxon>Tachysurus</taxon>
    </lineage>
</organism>
<dbReference type="InterPro" id="IPR047225">
    <property type="entry name" value="PH_GRAF"/>
</dbReference>
<keyword evidence="7" id="KW-0963">Cytoplasm</keyword>